<feature type="domain" description="Fe/B12 periplasmic-binding" evidence="4">
    <location>
        <begin position="53"/>
        <end position="304"/>
    </location>
</feature>
<gene>
    <name evidence="5" type="ORF">JW984_11310</name>
</gene>
<reference evidence="5" key="1">
    <citation type="journal article" date="2021" name="Environ. Microbiol.">
        <title>Genomic characterization of three novel Desulfobacterota classes expand the metabolic and phylogenetic diversity of the phylum.</title>
        <authorList>
            <person name="Murphy C.L."/>
            <person name="Biggerstaff J."/>
            <person name="Eichhorn A."/>
            <person name="Ewing E."/>
            <person name="Shahan R."/>
            <person name="Soriano D."/>
            <person name="Stewart S."/>
            <person name="VanMol K."/>
            <person name="Walker R."/>
            <person name="Walters P."/>
            <person name="Elshahed M.S."/>
            <person name="Youssef N.H."/>
        </authorList>
    </citation>
    <scope>NUCLEOTIDE SEQUENCE</scope>
    <source>
        <strain evidence="5">Zod_Metabat.24</strain>
    </source>
</reference>
<reference evidence="5" key="2">
    <citation type="submission" date="2021-01" db="EMBL/GenBank/DDBJ databases">
        <authorList>
            <person name="Hahn C.R."/>
            <person name="Youssef N.H."/>
            <person name="Elshahed M."/>
        </authorList>
    </citation>
    <scope>NUCLEOTIDE SEQUENCE</scope>
    <source>
        <strain evidence="5">Zod_Metabat.24</strain>
    </source>
</reference>
<dbReference type="PANTHER" id="PTHR30535">
    <property type="entry name" value="VITAMIN B12-BINDING PROTEIN"/>
    <property type="match status" value="1"/>
</dbReference>
<dbReference type="Proteomes" id="UP000809273">
    <property type="component" value="Unassembled WGS sequence"/>
</dbReference>
<dbReference type="PROSITE" id="PS50983">
    <property type="entry name" value="FE_B12_PBP"/>
    <property type="match status" value="1"/>
</dbReference>
<dbReference type="Pfam" id="PF01497">
    <property type="entry name" value="Peripla_BP_2"/>
    <property type="match status" value="1"/>
</dbReference>
<dbReference type="EMBL" id="JAFGIX010000055">
    <property type="protein sequence ID" value="MBN1573773.1"/>
    <property type="molecule type" value="Genomic_DNA"/>
</dbReference>
<organism evidence="5 6">
    <name type="scientific">Candidatus Zymogenus saltonus</name>
    <dbReference type="NCBI Taxonomy" id="2844893"/>
    <lineage>
        <taxon>Bacteria</taxon>
        <taxon>Deltaproteobacteria</taxon>
        <taxon>Candidatus Zymogenia</taxon>
        <taxon>Candidatus Zymogeniales</taxon>
        <taxon>Candidatus Zymogenaceae</taxon>
        <taxon>Candidatus Zymogenus</taxon>
    </lineage>
</organism>
<dbReference type="InterPro" id="IPR050902">
    <property type="entry name" value="ABC_Transporter_SBP"/>
</dbReference>
<evidence type="ECO:0000313" key="5">
    <source>
        <dbReference type="EMBL" id="MBN1573773.1"/>
    </source>
</evidence>
<keyword evidence="2" id="KW-0175">Coiled coil</keyword>
<comment type="caution">
    <text evidence="5">The sequence shown here is derived from an EMBL/GenBank/DDBJ whole genome shotgun (WGS) entry which is preliminary data.</text>
</comment>
<protein>
    <submittedName>
        <fullName evidence="5">Cobalamin-binding protein</fullName>
    </submittedName>
</protein>
<dbReference type="CDD" id="cd01144">
    <property type="entry name" value="BtuF"/>
    <property type="match status" value="1"/>
</dbReference>
<accession>A0A9D8KFY8</accession>
<evidence type="ECO:0000313" key="6">
    <source>
        <dbReference type="Proteomes" id="UP000809273"/>
    </source>
</evidence>
<dbReference type="NCBIfam" id="NF038402">
    <property type="entry name" value="TroA_like"/>
    <property type="match status" value="1"/>
</dbReference>
<evidence type="ECO:0000256" key="1">
    <source>
        <dbReference type="ARBA" id="ARBA00022729"/>
    </source>
</evidence>
<evidence type="ECO:0000256" key="2">
    <source>
        <dbReference type="SAM" id="Coils"/>
    </source>
</evidence>
<dbReference type="InterPro" id="IPR002491">
    <property type="entry name" value="ABC_transptr_periplasmic_BD"/>
</dbReference>
<proteinExistence type="predicted"/>
<dbReference type="PANTHER" id="PTHR30535:SF34">
    <property type="entry name" value="MOLYBDATE-BINDING PROTEIN MOLA"/>
    <property type="match status" value="1"/>
</dbReference>
<feature type="chain" id="PRO_5038867873" evidence="3">
    <location>
        <begin position="33"/>
        <end position="314"/>
    </location>
</feature>
<dbReference type="InterPro" id="IPR054828">
    <property type="entry name" value="Vit_B12_bind_prot"/>
</dbReference>
<name>A0A9D8KFY8_9DELT</name>
<evidence type="ECO:0000256" key="3">
    <source>
        <dbReference type="SAM" id="SignalP"/>
    </source>
</evidence>
<keyword evidence="1 3" id="KW-0732">Signal</keyword>
<feature type="coiled-coil region" evidence="2">
    <location>
        <begin position="159"/>
        <end position="186"/>
    </location>
</feature>
<dbReference type="SUPFAM" id="SSF53807">
    <property type="entry name" value="Helical backbone' metal receptor"/>
    <property type="match status" value="1"/>
</dbReference>
<dbReference type="GO" id="GO:0071281">
    <property type="term" value="P:cellular response to iron ion"/>
    <property type="evidence" value="ECO:0007669"/>
    <property type="project" value="TreeGrafter"/>
</dbReference>
<sequence>MKREKTLIRSAVLVLILISALLVVLAAAAAHASERRIVDQMGRTITVPENPKRIVSLAPNITEILFAVGAGSKVVGVSEFSDYPEAARSLPKVGTYIKPNLERIVELSPDLVIATADGEKEKEIAKLQTLGIPVYVINPTDISGIIETVREIGTLVSKGKEAERLARGMERRIDEVRARVKGLKKVRVLLTFSVEPIITMSSGTFQDDLINIAGGVNIAAGERVRYPQFSMEEIIVRAPEVIVITTMSPGDVDKREVKIWSRFGAIPAVAKGRIYTIDSDIVDRPSPRIVDGLYELTRLLHPEAFPERGKTDGN</sequence>
<dbReference type="Gene3D" id="3.40.50.1980">
    <property type="entry name" value="Nitrogenase molybdenum iron protein domain"/>
    <property type="match status" value="2"/>
</dbReference>
<dbReference type="AlphaFoldDB" id="A0A9D8KFY8"/>
<feature type="signal peptide" evidence="3">
    <location>
        <begin position="1"/>
        <end position="32"/>
    </location>
</feature>
<evidence type="ECO:0000259" key="4">
    <source>
        <dbReference type="PROSITE" id="PS50983"/>
    </source>
</evidence>